<evidence type="ECO:0000313" key="2">
    <source>
        <dbReference type="EMBL" id="EJT52454.1"/>
    </source>
</evidence>
<sequence length="338" mass="38393">MTKWFVTPSQLLTISLLATTSPSRTMTETAFSGYHHPEIIFDIIDHADYACFPALRLTCRFIRAHIDLKLQTHIVLKRTALGQYHLASRLLRLWSMNWNAKWSYNVNCIDYLVDDEEEGIGLDETDVKRELVPASVKIVRTIPLRFKADGPDQWPELCNPITTIYRYPHWTRGHMTRVHCGDEAVRSSRPILVLRAPLDATIDIVYNEHWDSAELCILPCDAEPLPIAVGGLQSLPMISMLAQLLSKSTENGTTWTVVGTEHWDDLVNVQNDDRKSWAERLLTAAVSARTHNPSPADFWDVNGMLTFLTTDAWQEGPGKKLWHLVDTVHDDLDIGVDN</sequence>
<dbReference type="HOGENOM" id="CLU_821794_0_0_1"/>
<dbReference type="KEGG" id="tasa:A1Q1_03970"/>
<dbReference type="VEuPathDB" id="FungiDB:A1Q1_03970"/>
<feature type="chain" id="PRO_5003787418" description="F-box domain-containing protein" evidence="1">
    <location>
        <begin position="21"/>
        <end position="338"/>
    </location>
</feature>
<accession>J6F5X9</accession>
<evidence type="ECO:0000256" key="1">
    <source>
        <dbReference type="SAM" id="SignalP"/>
    </source>
</evidence>
<dbReference type="EMBL" id="ALBS01000025">
    <property type="protein sequence ID" value="EJT52454.1"/>
    <property type="molecule type" value="Genomic_DNA"/>
</dbReference>
<evidence type="ECO:0000313" key="3">
    <source>
        <dbReference type="Proteomes" id="UP000002748"/>
    </source>
</evidence>
<dbReference type="AlphaFoldDB" id="J6F5X9"/>
<comment type="caution">
    <text evidence="2">The sequence shown here is derived from an EMBL/GenBank/DDBJ whole genome shotgun (WGS) entry which is preliminary data.</text>
</comment>
<protein>
    <recommendedName>
        <fullName evidence="4">F-box domain-containing protein</fullName>
    </recommendedName>
</protein>
<name>J6F5X9_TRIAS</name>
<gene>
    <name evidence="2" type="ORF">A1Q1_03970</name>
</gene>
<proteinExistence type="predicted"/>
<feature type="signal peptide" evidence="1">
    <location>
        <begin position="1"/>
        <end position="20"/>
    </location>
</feature>
<dbReference type="RefSeq" id="XP_014183821.1">
    <property type="nucleotide sequence ID" value="XM_014328346.1"/>
</dbReference>
<dbReference type="Proteomes" id="UP000002748">
    <property type="component" value="Unassembled WGS sequence"/>
</dbReference>
<keyword evidence="1" id="KW-0732">Signal</keyword>
<reference evidence="2 3" key="1">
    <citation type="journal article" date="2012" name="Eukaryot. Cell">
        <title>Draft genome sequence of CBS 2479, the standard type strain of Trichosporon asahii.</title>
        <authorList>
            <person name="Yang R.Y."/>
            <person name="Li H.T."/>
            <person name="Zhu H."/>
            <person name="Zhou G.P."/>
            <person name="Wang M."/>
            <person name="Wang L."/>
        </authorList>
    </citation>
    <scope>NUCLEOTIDE SEQUENCE [LARGE SCALE GENOMIC DNA]</scope>
    <source>
        <strain evidence="3">ATCC 90039 / CBS 2479 / JCM 2466 / KCTC 7840 / NCYC 2677 / UAMH 7654</strain>
    </source>
</reference>
<organism evidence="2 3">
    <name type="scientific">Trichosporon asahii var. asahii (strain ATCC 90039 / CBS 2479 / JCM 2466 / KCTC 7840 / NBRC 103889/ NCYC 2677 / UAMH 7654)</name>
    <name type="common">Yeast</name>
    <dbReference type="NCBI Taxonomy" id="1186058"/>
    <lineage>
        <taxon>Eukaryota</taxon>
        <taxon>Fungi</taxon>
        <taxon>Dikarya</taxon>
        <taxon>Basidiomycota</taxon>
        <taxon>Agaricomycotina</taxon>
        <taxon>Tremellomycetes</taxon>
        <taxon>Trichosporonales</taxon>
        <taxon>Trichosporonaceae</taxon>
        <taxon>Trichosporon</taxon>
    </lineage>
</organism>
<dbReference type="GeneID" id="25987483"/>
<evidence type="ECO:0008006" key="4">
    <source>
        <dbReference type="Google" id="ProtNLM"/>
    </source>
</evidence>